<comment type="subcellular location">
    <subcellularLocation>
        <location evidence="1">Membrane</location>
        <topology evidence="1">Multi-pass membrane protein</topology>
    </subcellularLocation>
</comment>
<sequence length="305" mass="32866">MELLFWSLVFVVSLAVLLKSADYFLASCERIGLAIGLPKFIIGVTLVAIGTSLPELVTGLASILHNQSNILFSNVIGSNIANVFLVLGVAAFIGKKLKMGYDLTKVDLPVFIASAGLLWIISIDRVVTLNESIFLVIMMMAYLRYVSLAHRDTADGSSVMKKFDLVILPVSAIVVWFSADYLIEAVIEISKILHITSSLIAMTAIAIGTSLPELIVSFIAAQKKRFDIALGNVLGSNIFNSLAVVGIPGLIGSIKVSSIDVGIGLPFMLLATIIYTFLAYDLEIAENEGIFLILCYGLFLSTLIL</sequence>
<accession>A0A497JIK7</accession>
<feature type="transmembrane region" description="Helical" evidence="5">
    <location>
        <begin position="40"/>
        <end position="64"/>
    </location>
</feature>
<dbReference type="NCBIfam" id="TIGR00367">
    <property type="entry name" value="calcium/sodium antiporter"/>
    <property type="match status" value="1"/>
</dbReference>
<feature type="transmembrane region" description="Helical" evidence="5">
    <location>
        <begin position="129"/>
        <end position="146"/>
    </location>
</feature>
<dbReference type="GO" id="GO:0008273">
    <property type="term" value="F:calcium, potassium:sodium antiporter activity"/>
    <property type="evidence" value="ECO:0007669"/>
    <property type="project" value="TreeGrafter"/>
</dbReference>
<evidence type="ECO:0000313" key="7">
    <source>
        <dbReference type="EMBL" id="RLG70965.1"/>
    </source>
</evidence>
<dbReference type="GO" id="GO:0005262">
    <property type="term" value="F:calcium channel activity"/>
    <property type="evidence" value="ECO:0007669"/>
    <property type="project" value="TreeGrafter"/>
</dbReference>
<evidence type="ECO:0000313" key="8">
    <source>
        <dbReference type="Proteomes" id="UP000278031"/>
    </source>
</evidence>
<keyword evidence="4 5" id="KW-0472">Membrane</keyword>
<feature type="domain" description="Sodium/calcium exchanger membrane region" evidence="6">
    <location>
        <begin position="8"/>
        <end position="146"/>
    </location>
</feature>
<feature type="transmembrane region" description="Helical" evidence="5">
    <location>
        <begin position="6"/>
        <end position="28"/>
    </location>
</feature>
<dbReference type="EMBL" id="QMWP01000019">
    <property type="protein sequence ID" value="RLG70965.1"/>
    <property type="molecule type" value="Genomic_DNA"/>
</dbReference>
<protein>
    <submittedName>
        <fullName evidence="7">Sodium:calcium antiporter</fullName>
    </submittedName>
</protein>
<keyword evidence="3 5" id="KW-1133">Transmembrane helix</keyword>
<dbReference type="InterPro" id="IPR004837">
    <property type="entry name" value="NaCa_Exmemb"/>
</dbReference>
<feature type="transmembrane region" description="Helical" evidence="5">
    <location>
        <begin position="166"/>
        <end position="187"/>
    </location>
</feature>
<comment type="caution">
    <text evidence="7">The sequence shown here is derived from an EMBL/GenBank/DDBJ whole genome shotgun (WGS) entry which is preliminary data.</text>
</comment>
<dbReference type="Pfam" id="PF01699">
    <property type="entry name" value="Na_Ca_ex"/>
    <property type="match status" value="2"/>
</dbReference>
<feature type="transmembrane region" description="Helical" evidence="5">
    <location>
        <begin position="199"/>
        <end position="221"/>
    </location>
</feature>
<feature type="transmembrane region" description="Helical" evidence="5">
    <location>
        <begin position="289"/>
        <end position="304"/>
    </location>
</feature>
<gene>
    <name evidence="7" type="ORF">DRO04_00815</name>
</gene>
<evidence type="ECO:0000256" key="3">
    <source>
        <dbReference type="ARBA" id="ARBA00022989"/>
    </source>
</evidence>
<dbReference type="GO" id="GO:0006874">
    <property type="term" value="P:intracellular calcium ion homeostasis"/>
    <property type="evidence" value="ECO:0007669"/>
    <property type="project" value="TreeGrafter"/>
</dbReference>
<dbReference type="Proteomes" id="UP000278031">
    <property type="component" value="Unassembled WGS sequence"/>
</dbReference>
<feature type="transmembrane region" description="Helical" evidence="5">
    <location>
        <begin position="70"/>
        <end position="94"/>
    </location>
</feature>
<feature type="transmembrane region" description="Helical" evidence="5">
    <location>
        <begin position="263"/>
        <end position="282"/>
    </location>
</feature>
<evidence type="ECO:0000256" key="4">
    <source>
        <dbReference type="ARBA" id="ARBA00023136"/>
    </source>
</evidence>
<evidence type="ECO:0000256" key="2">
    <source>
        <dbReference type="ARBA" id="ARBA00022692"/>
    </source>
</evidence>
<dbReference type="InterPro" id="IPR004481">
    <property type="entry name" value="K/Na/Ca-exchanger"/>
</dbReference>
<dbReference type="InterPro" id="IPR044880">
    <property type="entry name" value="NCX_ion-bd_dom_sf"/>
</dbReference>
<evidence type="ECO:0000259" key="6">
    <source>
        <dbReference type="Pfam" id="PF01699"/>
    </source>
</evidence>
<dbReference type="GO" id="GO:0005886">
    <property type="term" value="C:plasma membrane"/>
    <property type="evidence" value="ECO:0007669"/>
    <property type="project" value="TreeGrafter"/>
</dbReference>
<dbReference type="Gene3D" id="1.20.1420.30">
    <property type="entry name" value="NCX, central ion-binding region"/>
    <property type="match status" value="1"/>
</dbReference>
<keyword evidence="2 5" id="KW-0812">Transmembrane</keyword>
<dbReference type="AlphaFoldDB" id="A0A497JIK7"/>
<feature type="domain" description="Sodium/calcium exchanger membrane region" evidence="6">
    <location>
        <begin position="165"/>
        <end position="304"/>
    </location>
</feature>
<dbReference type="PANTHER" id="PTHR10846:SF8">
    <property type="entry name" value="INNER MEMBRANE PROTEIN YRBG"/>
    <property type="match status" value="1"/>
</dbReference>
<evidence type="ECO:0000256" key="1">
    <source>
        <dbReference type="ARBA" id="ARBA00004141"/>
    </source>
</evidence>
<feature type="transmembrane region" description="Helical" evidence="5">
    <location>
        <begin position="228"/>
        <end position="251"/>
    </location>
</feature>
<reference evidence="7 8" key="1">
    <citation type="submission" date="2018-06" db="EMBL/GenBank/DDBJ databases">
        <title>Extensive metabolic versatility and redundancy in microbially diverse, dynamic hydrothermal sediments.</title>
        <authorList>
            <person name="Dombrowski N."/>
            <person name="Teske A."/>
            <person name="Baker B.J."/>
        </authorList>
    </citation>
    <scope>NUCLEOTIDE SEQUENCE [LARGE SCALE GENOMIC DNA]</scope>
    <source>
        <strain evidence="7">B51_G17</strain>
    </source>
</reference>
<proteinExistence type="predicted"/>
<evidence type="ECO:0000256" key="5">
    <source>
        <dbReference type="SAM" id="Phobius"/>
    </source>
</evidence>
<name>A0A497JIK7_9ARCH</name>
<dbReference type="PANTHER" id="PTHR10846">
    <property type="entry name" value="SODIUM/POTASSIUM/CALCIUM EXCHANGER"/>
    <property type="match status" value="1"/>
</dbReference>
<organism evidence="7 8">
    <name type="scientific">Candidatus Iainarchaeum sp</name>
    <dbReference type="NCBI Taxonomy" id="3101447"/>
    <lineage>
        <taxon>Archaea</taxon>
        <taxon>Candidatus Iainarchaeota</taxon>
        <taxon>Candidatus Iainarchaeia</taxon>
        <taxon>Candidatus Iainarchaeales</taxon>
        <taxon>Candidatus Iainarchaeaceae</taxon>
        <taxon>Candidatus Iainarchaeum</taxon>
    </lineage>
</organism>